<dbReference type="AlphaFoldDB" id="A0A5N1JEF2"/>
<keyword evidence="2" id="KW-1185">Reference proteome</keyword>
<sequence length="407" mass="47649">MSTLKMLDIYKPDRLDWMYCTNESQLTELRKRNIKFSLAINPQIPDSGDYTVHGRIKDIEGNKLKAPWMQNWEQKNPYWGCVNNPIFQKLFIKKTHQIIDLGAYGVFVDDSRLNEQAIDWGGCMCEFCIPGFTKYMHENYPGKVEANFDYRKFLIENGIKKENFIKKTNIPFWSEYKDYQEKSVIQFLKRWKKDAKIYSGNNIVFLTNNYKGKWSNVYKQFDVGIAEVPANGLKQKFIVDGIEQARQLNKKQFYTFSSDSDADNVEAVLDMYLLGTTLVIPWDVYVDLKSRKKPTRYYGEPEIYSPIYNAIRENTVIETVNKKNNYDFSQTKSETSSARIGSKENKIASSKIVKYEFQDSTNINTVLVEKENFRIIYPKNKSKITVDSQSQTRINVYGKLLVIKYEN</sequence>
<evidence type="ECO:0000313" key="2">
    <source>
        <dbReference type="Proteomes" id="UP000326344"/>
    </source>
</evidence>
<gene>
    <name evidence="1" type="ORF">F0P93_12680</name>
</gene>
<proteinExistence type="predicted"/>
<dbReference type="RefSeq" id="WP_150876791.1">
    <property type="nucleotide sequence ID" value="NZ_VTWS01000003.1"/>
</dbReference>
<accession>A0A5N1JEF2</accession>
<organism evidence="1 2">
    <name type="scientific">Larkinella humicola</name>
    <dbReference type="NCBI Taxonomy" id="2607654"/>
    <lineage>
        <taxon>Bacteria</taxon>
        <taxon>Pseudomonadati</taxon>
        <taxon>Bacteroidota</taxon>
        <taxon>Cytophagia</taxon>
        <taxon>Cytophagales</taxon>
        <taxon>Spirosomataceae</taxon>
        <taxon>Larkinella</taxon>
    </lineage>
</organism>
<protein>
    <submittedName>
        <fullName evidence="1">Uncharacterized protein</fullName>
    </submittedName>
</protein>
<reference evidence="1 2" key="1">
    <citation type="submission" date="2019-09" db="EMBL/GenBank/DDBJ databases">
        <title>Genome Sequence of Larkinella sp MA1.</title>
        <authorList>
            <person name="Srinivasan S."/>
        </authorList>
    </citation>
    <scope>NUCLEOTIDE SEQUENCE [LARGE SCALE GENOMIC DNA]</scope>
    <source>
        <strain evidence="1 2">MA1</strain>
    </source>
</reference>
<name>A0A5N1JEF2_9BACT</name>
<dbReference type="Proteomes" id="UP000326344">
    <property type="component" value="Unassembled WGS sequence"/>
</dbReference>
<dbReference type="EMBL" id="VTWS01000003">
    <property type="protein sequence ID" value="KAA9353495.1"/>
    <property type="molecule type" value="Genomic_DNA"/>
</dbReference>
<comment type="caution">
    <text evidence="1">The sequence shown here is derived from an EMBL/GenBank/DDBJ whole genome shotgun (WGS) entry which is preliminary data.</text>
</comment>
<evidence type="ECO:0000313" key="1">
    <source>
        <dbReference type="EMBL" id="KAA9353495.1"/>
    </source>
</evidence>